<accession>A0AAX4JD91</accession>
<dbReference type="Proteomes" id="UP001334084">
    <property type="component" value="Chromosome 6"/>
</dbReference>
<dbReference type="InterPro" id="IPR000215">
    <property type="entry name" value="Serpin_fam"/>
</dbReference>
<feature type="domain" description="Serpin" evidence="3">
    <location>
        <begin position="13"/>
        <end position="363"/>
    </location>
</feature>
<dbReference type="EMBL" id="CP142731">
    <property type="protein sequence ID" value="WUR03726.1"/>
    <property type="molecule type" value="Genomic_DNA"/>
</dbReference>
<dbReference type="PANTHER" id="PTHR11461:SF211">
    <property type="entry name" value="GH10112P-RELATED"/>
    <property type="match status" value="1"/>
</dbReference>
<dbReference type="SUPFAM" id="SSF56574">
    <property type="entry name" value="Serpins"/>
    <property type="match status" value="1"/>
</dbReference>
<dbReference type="InterPro" id="IPR042178">
    <property type="entry name" value="Serpin_sf_1"/>
</dbReference>
<reference evidence="4" key="1">
    <citation type="journal article" date="2024" name="BMC Genomics">
        <title>Functional annotation of a divergent genome using sequence and structure-based similarity.</title>
        <authorList>
            <person name="Svedberg D."/>
            <person name="Winiger R.R."/>
            <person name="Berg A."/>
            <person name="Sharma H."/>
            <person name="Tellgren-Roth C."/>
            <person name="Debrunner-Vossbrinck B.A."/>
            <person name="Vossbrinck C.R."/>
            <person name="Barandun J."/>
        </authorList>
    </citation>
    <scope>NUCLEOTIDE SEQUENCE</scope>
    <source>
        <strain evidence="4">Illinois isolate</strain>
    </source>
</reference>
<comment type="similarity">
    <text evidence="1 2">Belongs to the serpin family.</text>
</comment>
<dbReference type="RefSeq" id="XP_065329871.1">
    <property type="nucleotide sequence ID" value="XM_065473799.1"/>
</dbReference>
<dbReference type="InterPro" id="IPR036186">
    <property type="entry name" value="Serpin_sf"/>
</dbReference>
<keyword evidence="5" id="KW-1185">Reference proteome</keyword>
<name>A0AAX4JD91_9MICR</name>
<dbReference type="Pfam" id="PF00079">
    <property type="entry name" value="Serpin"/>
    <property type="match status" value="1"/>
</dbReference>
<dbReference type="AlphaFoldDB" id="A0AAX4JD91"/>
<protein>
    <submittedName>
        <fullName evidence="4">Serpin-type proteinase inhibitor 16</fullName>
    </submittedName>
</protein>
<organism evidence="4 5">
    <name type="scientific">Vairimorpha necatrix</name>
    <dbReference type="NCBI Taxonomy" id="6039"/>
    <lineage>
        <taxon>Eukaryota</taxon>
        <taxon>Fungi</taxon>
        <taxon>Fungi incertae sedis</taxon>
        <taxon>Microsporidia</taxon>
        <taxon>Nosematidae</taxon>
        <taxon>Vairimorpha</taxon>
    </lineage>
</organism>
<dbReference type="PANTHER" id="PTHR11461">
    <property type="entry name" value="SERINE PROTEASE INHIBITOR, SERPIN"/>
    <property type="match status" value="1"/>
</dbReference>
<evidence type="ECO:0000259" key="3">
    <source>
        <dbReference type="SMART" id="SM00093"/>
    </source>
</evidence>
<sequence length="365" mass="42724">MKKFIQGITNLSIKFLDIMLSGDSQITSNQAISPYSFSQVFGILSNDQNHVSKKRYMNRLGFKSQDNKFNENSKEFNENLVEDNKNRKNIFLVKNFLLHRNDVKINENTEKIINEFYNSTVTSYDPYDTEQELKKINEMVAGATYGNIKEALKSIIPRTTLSVVNTLYMKYEWFNQFDYSSHENFVSFSGQNRQEMMYKISKFDVYQDDTKMAVKMHFKDSNFKNGKKTIKKLCDEKELDKILTKMKYKNIELIFPKFKIESESDLSDFYKELRIENLLKTTTFDSLIENLNFKKLTIKQKLSLDINEGGISIQNSIPPAITNSILENVEVFKFNTPFLWFVIKHDAKNNTNTPIIMGKYTGQEK</sequence>
<evidence type="ECO:0000313" key="5">
    <source>
        <dbReference type="Proteomes" id="UP001334084"/>
    </source>
</evidence>
<dbReference type="InterPro" id="IPR042185">
    <property type="entry name" value="Serpin_sf_2"/>
</dbReference>
<dbReference type="InterPro" id="IPR023796">
    <property type="entry name" value="Serpin_dom"/>
</dbReference>
<evidence type="ECO:0000313" key="4">
    <source>
        <dbReference type="EMBL" id="WUR03726.1"/>
    </source>
</evidence>
<evidence type="ECO:0000256" key="2">
    <source>
        <dbReference type="RuleBase" id="RU000411"/>
    </source>
</evidence>
<dbReference type="SMART" id="SM00093">
    <property type="entry name" value="SERPIN"/>
    <property type="match status" value="1"/>
</dbReference>
<dbReference type="GO" id="GO:0004867">
    <property type="term" value="F:serine-type endopeptidase inhibitor activity"/>
    <property type="evidence" value="ECO:0007669"/>
    <property type="project" value="InterPro"/>
</dbReference>
<proteinExistence type="inferred from homology"/>
<dbReference type="GeneID" id="90541544"/>
<gene>
    <name evidence="4" type="ORF">VNE69_06047</name>
</gene>
<dbReference type="Gene3D" id="2.30.39.10">
    <property type="entry name" value="Alpha-1-antitrypsin, domain 1"/>
    <property type="match status" value="1"/>
</dbReference>
<dbReference type="KEGG" id="vnx:VNE69_06047"/>
<evidence type="ECO:0000256" key="1">
    <source>
        <dbReference type="ARBA" id="ARBA00009500"/>
    </source>
</evidence>
<dbReference type="Gene3D" id="3.30.497.10">
    <property type="entry name" value="Antithrombin, subunit I, domain 2"/>
    <property type="match status" value="1"/>
</dbReference>
<dbReference type="GO" id="GO:0005615">
    <property type="term" value="C:extracellular space"/>
    <property type="evidence" value="ECO:0007669"/>
    <property type="project" value="InterPro"/>
</dbReference>